<evidence type="ECO:0000313" key="2">
    <source>
        <dbReference type="Proteomes" id="UP000762676"/>
    </source>
</evidence>
<protein>
    <submittedName>
        <fullName evidence="1">Uncharacterized protein</fullName>
    </submittedName>
</protein>
<keyword evidence="2" id="KW-1185">Reference proteome</keyword>
<organism evidence="1 2">
    <name type="scientific">Elysia marginata</name>
    <dbReference type="NCBI Taxonomy" id="1093978"/>
    <lineage>
        <taxon>Eukaryota</taxon>
        <taxon>Metazoa</taxon>
        <taxon>Spiralia</taxon>
        <taxon>Lophotrochozoa</taxon>
        <taxon>Mollusca</taxon>
        <taxon>Gastropoda</taxon>
        <taxon>Heterobranchia</taxon>
        <taxon>Euthyneura</taxon>
        <taxon>Panpulmonata</taxon>
        <taxon>Sacoglossa</taxon>
        <taxon>Placobranchoidea</taxon>
        <taxon>Plakobranchidae</taxon>
        <taxon>Elysia</taxon>
    </lineage>
</organism>
<dbReference type="AlphaFoldDB" id="A0AAV4IV14"/>
<sequence length="84" mass="9417">MLKQPEAVHSVLDNKPRKLRQARPLKSLYLEIVSPGLTQHPSSPLNPYLARTTLSKTLDDAGTRPCALLRAEKFMKPSLAFLLH</sequence>
<gene>
    <name evidence="1" type="ORF">ElyMa_003160500</name>
</gene>
<comment type="caution">
    <text evidence="1">The sequence shown here is derived from an EMBL/GenBank/DDBJ whole genome shotgun (WGS) entry which is preliminary data.</text>
</comment>
<evidence type="ECO:0000313" key="1">
    <source>
        <dbReference type="EMBL" id="GFS14343.1"/>
    </source>
</evidence>
<accession>A0AAV4IV14</accession>
<dbReference type="Proteomes" id="UP000762676">
    <property type="component" value="Unassembled WGS sequence"/>
</dbReference>
<name>A0AAV4IV14_9GAST</name>
<dbReference type="EMBL" id="BMAT01006522">
    <property type="protein sequence ID" value="GFS14343.1"/>
    <property type="molecule type" value="Genomic_DNA"/>
</dbReference>
<reference evidence="1 2" key="1">
    <citation type="journal article" date="2021" name="Elife">
        <title>Chloroplast acquisition without the gene transfer in kleptoplastic sea slugs, Plakobranchus ocellatus.</title>
        <authorList>
            <person name="Maeda T."/>
            <person name="Takahashi S."/>
            <person name="Yoshida T."/>
            <person name="Shimamura S."/>
            <person name="Takaki Y."/>
            <person name="Nagai Y."/>
            <person name="Toyoda A."/>
            <person name="Suzuki Y."/>
            <person name="Arimoto A."/>
            <person name="Ishii H."/>
            <person name="Satoh N."/>
            <person name="Nishiyama T."/>
            <person name="Hasebe M."/>
            <person name="Maruyama T."/>
            <person name="Minagawa J."/>
            <person name="Obokata J."/>
            <person name="Shigenobu S."/>
        </authorList>
    </citation>
    <scope>NUCLEOTIDE SEQUENCE [LARGE SCALE GENOMIC DNA]</scope>
</reference>
<proteinExistence type="predicted"/>